<gene>
    <name evidence="10" type="ORF">SAMN04488081_0590</name>
</gene>
<organism evidence="10 11">
    <name type="scientific">Salimicrobium album</name>
    <dbReference type="NCBI Taxonomy" id="50717"/>
    <lineage>
        <taxon>Bacteria</taxon>
        <taxon>Bacillati</taxon>
        <taxon>Bacillota</taxon>
        <taxon>Bacilli</taxon>
        <taxon>Bacillales</taxon>
        <taxon>Bacillaceae</taxon>
        <taxon>Salimicrobium</taxon>
    </lineage>
</organism>
<evidence type="ECO:0000256" key="1">
    <source>
        <dbReference type="ARBA" id="ARBA00000677"/>
    </source>
</evidence>
<comment type="caution">
    <text evidence="10">The sequence shown here is derived from an EMBL/GenBank/DDBJ whole genome shotgun (WGS) entry which is preliminary data.</text>
</comment>
<dbReference type="Pfam" id="PF10502">
    <property type="entry name" value="Peptidase_S26"/>
    <property type="match status" value="1"/>
</dbReference>
<dbReference type="InterPro" id="IPR019757">
    <property type="entry name" value="Pept_S26A_signal_pept_1_Lys-AS"/>
</dbReference>
<dbReference type="EC" id="3.4.21.89" evidence="4 7"/>
<keyword evidence="11" id="KW-1185">Reference proteome</keyword>
<feature type="domain" description="Peptidase S26" evidence="9">
    <location>
        <begin position="7"/>
        <end position="169"/>
    </location>
</feature>
<evidence type="ECO:0000256" key="2">
    <source>
        <dbReference type="ARBA" id="ARBA00004401"/>
    </source>
</evidence>
<comment type="subcellular location">
    <subcellularLocation>
        <location evidence="2">Cell membrane</location>
        <topology evidence="2">Single-pass type II membrane protein</topology>
    </subcellularLocation>
    <subcellularLocation>
        <location evidence="8">Membrane</location>
        <topology evidence="8">Single-pass type II membrane protein</topology>
    </subcellularLocation>
</comment>
<dbReference type="Proteomes" id="UP000198647">
    <property type="component" value="Unassembled WGS sequence"/>
</dbReference>
<comment type="catalytic activity">
    <reaction evidence="1 7">
        <text>Cleavage of hydrophobic, N-terminal signal or leader sequences from secreted and periplasmic proteins.</text>
        <dbReference type="EC" id="3.4.21.89"/>
    </reaction>
</comment>
<dbReference type="SUPFAM" id="SSF51306">
    <property type="entry name" value="LexA/Signal peptidase"/>
    <property type="match status" value="1"/>
</dbReference>
<dbReference type="PROSITE" id="PS00761">
    <property type="entry name" value="SPASE_I_3"/>
    <property type="match status" value="1"/>
</dbReference>
<sequence>MNKHKYLFRAVILAALVAVVFRTFIFASYIVDGESMEPTLYDGNLLMVNKVSYEWTEIHRQDVIVFHYNEKDDYVKRVIGLPGDEIAVKDDELYVNDERLEETYLDKLRPEDGEVFTSSFTLEGITGIPTVPPGKLFVLGDNRRHSLDSRSFGFIDSASVVGKVSIRYWPMSQVGVTFQ</sequence>
<dbReference type="InterPro" id="IPR019533">
    <property type="entry name" value="Peptidase_S26"/>
</dbReference>
<evidence type="ECO:0000259" key="9">
    <source>
        <dbReference type="Pfam" id="PF10502"/>
    </source>
</evidence>
<reference evidence="10 11" key="1">
    <citation type="submission" date="2016-10" db="EMBL/GenBank/DDBJ databases">
        <authorList>
            <person name="Varghese N."/>
            <person name="Submissions S."/>
        </authorList>
    </citation>
    <scope>NUCLEOTIDE SEQUENCE [LARGE SCALE GENOMIC DNA]</scope>
    <source>
        <strain evidence="10 11">DSM 20748</strain>
    </source>
</reference>
<name>A0A1H3BXZ3_9BACI</name>
<dbReference type="InterPro" id="IPR000223">
    <property type="entry name" value="Pept_S26A_signal_pept_1"/>
</dbReference>
<evidence type="ECO:0000256" key="3">
    <source>
        <dbReference type="ARBA" id="ARBA00009370"/>
    </source>
</evidence>
<keyword evidence="5 7" id="KW-0645">Protease</keyword>
<evidence type="ECO:0000256" key="5">
    <source>
        <dbReference type="ARBA" id="ARBA00022670"/>
    </source>
</evidence>
<accession>A0A1H3BXZ3</accession>
<proteinExistence type="inferred from homology"/>
<evidence type="ECO:0000313" key="10">
    <source>
        <dbReference type="EMBL" id="SDX46069.1"/>
    </source>
</evidence>
<protein>
    <recommendedName>
        <fullName evidence="4 7">Signal peptidase I</fullName>
        <ecNumber evidence="4 7">3.4.21.89</ecNumber>
    </recommendedName>
</protein>
<keyword evidence="6 7" id="KW-0378">Hydrolase</keyword>
<evidence type="ECO:0000313" key="11">
    <source>
        <dbReference type="Proteomes" id="UP000198647"/>
    </source>
</evidence>
<dbReference type="Gene3D" id="2.10.109.10">
    <property type="entry name" value="Umud Fragment, subunit A"/>
    <property type="match status" value="1"/>
</dbReference>
<evidence type="ECO:0000256" key="8">
    <source>
        <dbReference type="RuleBase" id="RU362042"/>
    </source>
</evidence>
<dbReference type="RefSeq" id="WP_093105466.1">
    <property type="nucleotide sequence ID" value="NZ_FNOS01000001.1"/>
</dbReference>
<dbReference type="EMBL" id="FNOS01000001">
    <property type="protein sequence ID" value="SDX46069.1"/>
    <property type="molecule type" value="Genomic_DNA"/>
</dbReference>
<dbReference type="PANTHER" id="PTHR43390:SF1">
    <property type="entry name" value="CHLOROPLAST PROCESSING PEPTIDASE"/>
    <property type="match status" value="1"/>
</dbReference>
<dbReference type="PRINTS" id="PR00727">
    <property type="entry name" value="LEADERPTASE"/>
</dbReference>
<evidence type="ECO:0000256" key="7">
    <source>
        <dbReference type="RuleBase" id="RU003993"/>
    </source>
</evidence>
<dbReference type="InterPro" id="IPR019758">
    <property type="entry name" value="Pept_S26A_signal_pept_1_CS"/>
</dbReference>
<evidence type="ECO:0000256" key="4">
    <source>
        <dbReference type="ARBA" id="ARBA00013208"/>
    </source>
</evidence>
<evidence type="ECO:0000256" key="6">
    <source>
        <dbReference type="ARBA" id="ARBA00022801"/>
    </source>
</evidence>
<dbReference type="PROSITE" id="PS00501">
    <property type="entry name" value="SPASE_I_1"/>
    <property type="match status" value="1"/>
</dbReference>
<dbReference type="InterPro" id="IPR019756">
    <property type="entry name" value="Pept_S26A_signal_pept_1_Ser-AS"/>
</dbReference>
<comment type="similarity">
    <text evidence="3 8">Belongs to the peptidase S26 family.</text>
</comment>
<dbReference type="InterPro" id="IPR036286">
    <property type="entry name" value="LexA/Signal_pep-like_sf"/>
</dbReference>
<dbReference type="PANTHER" id="PTHR43390">
    <property type="entry name" value="SIGNAL PEPTIDASE I"/>
    <property type="match status" value="1"/>
</dbReference>
<dbReference type="NCBIfam" id="TIGR02227">
    <property type="entry name" value="sigpep_I_bact"/>
    <property type="match status" value="1"/>
</dbReference>
<dbReference type="CDD" id="cd06530">
    <property type="entry name" value="S26_SPase_I"/>
    <property type="match status" value="1"/>
</dbReference>
<dbReference type="PROSITE" id="PS00760">
    <property type="entry name" value="SPASE_I_2"/>
    <property type="match status" value="1"/>
</dbReference>